<name>A0A1T4L8G7_9BACT</name>
<feature type="transmembrane region" description="Helical" evidence="1">
    <location>
        <begin position="24"/>
        <end position="42"/>
    </location>
</feature>
<dbReference type="RefSeq" id="WP_078775874.1">
    <property type="nucleotide sequence ID" value="NZ_FUWU01000010.1"/>
</dbReference>
<sequence length="66" mass="7966">MDFSIFEETAPERRDRGFQKRGEVVHTEGFAFCWFLFAVLAIDKRAFRWNYVLAWIAKFYGRMHSL</sequence>
<evidence type="ECO:0000313" key="2">
    <source>
        <dbReference type="EMBL" id="SJZ50933.1"/>
    </source>
</evidence>
<evidence type="ECO:0000313" key="3">
    <source>
        <dbReference type="Proteomes" id="UP000190449"/>
    </source>
</evidence>
<dbReference type="AlphaFoldDB" id="A0A1T4L8G7"/>
<gene>
    <name evidence="2" type="ORF">SAMN02745108_00799</name>
</gene>
<dbReference type="STRING" id="28122.SAMN02745108_00799"/>
<keyword evidence="1" id="KW-0472">Membrane</keyword>
<evidence type="ECO:0000256" key="1">
    <source>
        <dbReference type="SAM" id="Phobius"/>
    </source>
</evidence>
<proteinExistence type="predicted"/>
<keyword evidence="1" id="KW-0812">Transmembrane</keyword>
<keyword evidence="1" id="KW-1133">Transmembrane helix</keyword>
<reference evidence="2 3" key="1">
    <citation type="submission" date="2017-02" db="EMBL/GenBank/DDBJ databases">
        <authorList>
            <person name="Peterson S.W."/>
        </authorList>
    </citation>
    <scope>NUCLEOTIDE SEQUENCE [LARGE SCALE GENOMIC DNA]</scope>
    <source>
        <strain evidence="2 3">ATCC 43854</strain>
    </source>
</reference>
<dbReference type="EMBL" id="FUWU01000010">
    <property type="protein sequence ID" value="SJZ50933.1"/>
    <property type="molecule type" value="Genomic_DNA"/>
</dbReference>
<accession>A0A1T4L8G7</accession>
<dbReference type="Proteomes" id="UP000190449">
    <property type="component" value="Unassembled WGS sequence"/>
</dbReference>
<protein>
    <submittedName>
        <fullName evidence="2">Uncharacterized protein</fullName>
    </submittedName>
</protein>
<organism evidence="2 3">
    <name type="scientific">Fibrobacter intestinalis</name>
    <dbReference type="NCBI Taxonomy" id="28122"/>
    <lineage>
        <taxon>Bacteria</taxon>
        <taxon>Pseudomonadati</taxon>
        <taxon>Fibrobacterota</taxon>
        <taxon>Fibrobacteria</taxon>
        <taxon>Fibrobacterales</taxon>
        <taxon>Fibrobacteraceae</taxon>
        <taxon>Fibrobacter</taxon>
    </lineage>
</organism>